<dbReference type="InterPro" id="IPR011576">
    <property type="entry name" value="Pyridox_Oxase_N"/>
</dbReference>
<name>A0A285K7P5_9ACTN</name>
<protein>
    <submittedName>
        <fullName evidence="3">Pyridoxamine 5'-phosphate oxidase</fullName>
    </submittedName>
</protein>
<proteinExistence type="predicted"/>
<dbReference type="RefSeq" id="WP_097327989.1">
    <property type="nucleotide sequence ID" value="NZ_OBDY01000033.1"/>
</dbReference>
<dbReference type="EMBL" id="OBDY01000033">
    <property type="protein sequence ID" value="SNY68624.1"/>
    <property type="molecule type" value="Genomic_DNA"/>
</dbReference>
<gene>
    <name evidence="3" type="ORF">SAMN05421748_13381</name>
</gene>
<organism evidence="3 4">
    <name type="scientific">Paractinoplanes atraurantiacus</name>
    <dbReference type="NCBI Taxonomy" id="1036182"/>
    <lineage>
        <taxon>Bacteria</taxon>
        <taxon>Bacillati</taxon>
        <taxon>Actinomycetota</taxon>
        <taxon>Actinomycetes</taxon>
        <taxon>Micromonosporales</taxon>
        <taxon>Micromonosporaceae</taxon>
        <taxon>Paractinoplanes</taxon>
    </lineage>
</organism>
<keyword evidence="4" id="KW-1185">Reference proteome</keyword>
<dbReference type="Proteomes" id="UP000219612">
    <property type="component" value="Unassembled WGS sequence"/>
</dbReference>
<evidence type="ECO:0000313" key="3">
    <source>
        <dbReference type="EMBL" id="SNY68624.1"/>
    </source>
</evidence>
<dbReference type="AlphaFoldDB" id="A0A285K7P5"/>
<dbReference type="InterPro" id="IPR012349">
    <property type="entry name" value="Split_barrel_FMN-bd"/>
</dbReference>
<dbReference type="InterPro" id="IPR052019">
    <property type="entry name" value="F420H2_bilvrd_red/Heme_oxyg"/>
</dbReference>
<dbReference type="Gene3D" id="2.30.110.10">
    <property type="entry name" value="Electron Transport, Fmn-binding Protein, Chain A"/>
    <property type="match status" value="1"/>
</dbReference>
<evidence type="ECO:0000259" key="2">
    <source>
        <dbReference type="Pfam" id="PF01243"/>
    </source>
</evidence>
<dbReference type="GO" id="GO:0016627">
    <property type="term" value="F:oxidoreductase activity, acting on the CH-CH group of donors"/>
    <property type="evidence" value="ECO:0007669"/>
    <property type="project" value="TreeGrafter"/>
</dbReference>
<feature type="domain" description="Pyridoxamine 5'-phosphate oxidase N-terminal" evidence="2">
    <location>
        <begin position="8"/>
        <end position="102"/>
    </location>
</feature>
<dbReference type="GO" id="GO:0070967">
    <property type="term" value="F:coenzyme F420 binding"/>
    <property type="evidence" value="ECO:0007669"/>
    <property type="project" value="TreeGrafter"/>
</dbReference>
<keyword evidence="1" id="KW-0560">Oxidoreductase</keyword>
<dbReference type="OrthoDB" id="7058606at2"/>
<accession>A0A285K7P5</accession>
<dbReference type="PANTHER" id="PTHR35176">
    <property type="entry name" value="HEME OXYGENASE HI_0854-RELATED"/>
    <property type="match status" value="1"/>
</dbReference>
<evidence type="ECO:0000313" key="4">
    <source>
        <dbReference type="Proteomes" id="UP000219612"/>
    </source>
</evidence>
<dbReference type="GO" id="GO:0005829">
    <property type="term" value="C:cytosol"/>
    <property type="evidence" value="ECO:0007669"/>
    <property type="project" value="TreeGrafter"/>
</dbReference>
<dbReference type="Pfam" id="PF01243">
    <property type="entry name" value="PNPOx_N"/>
    <property type="match status" value="1"/>
</dbReference>
<reference evidence="3 4" key="1">
    <citation type="submission" date="2017-09" db="EMBL/GenBank/DDBJ databases">
        <authorList>
            <person name="Ehlers B."/>
            <person name="Leendertz F.H."/>
        </authorList>
    </citation>
    <scope>NUCLEOTIDE SEQUENCE [LARGE SCALE GENOMIC DNA]</scope>
    <source>
        <strain evidence="3 4">CGMCC 4.6857</strain>
    </source>
</reference>
<sequence length="137" mass="15645">MFRDEDLALLARPLYAFLTVAPRGDRWPSPRPVWFELTPDGALQLFSLPDSPKVDRLRDNPRASIVVAAPTGEPEHWVAVEGEATVHDDGANELALRLADRYWTFTDPEHEKLLDEWRTGDLVRIVLRPDKVNRYSA</sequence>
<dbReference type="PANTHER" id="PTHR35176:SF6">
    <property type="entry name" value="HEME OXYGENASE HI_0854-RELATED"/>
    <property type="match status" value="1"/>
</dbReference>
<evidence type="ECO:0000256" key="1">
    <source>
        <dbReference type="ARBA" id="ARBA00023002"/>
    </source>
</evidence>
<dbReference type="SUPFAM" id="SSF50475">
    <property type="entry name" value="FMN-binding split barrel"/>
    <property type="match status" value="1"/>
</dbReference>